<accession>A0A1H8H8Q1</accession>
<protein>
    <submittedName>
        <fullName evidence="2">Uncharacterized protein</fullName>
    </submittedName>
</protein>
<sequence>MEGFYTDAYGRVWGNKTVDETVVITSSNNEITISSAEDTYTFSVPTGIYKSMYVTSSSELVDAIHTTIQSNSYPIDVFLGGLHNDVKYNSIVFRLSDGTEITSISGTFFDNFFNSI</sequence>
<evidence type="ECO:0000313" key="3">
    <source>
        <dbReference type="Proteomes" id="UP000198809"/>
    </source>
</evidence>
<dbReference type="AlphaFoldDB" id="A0A1H8H8Q1"/>
<keyword evidence="4" id="KW-1185">Reference proteome</keyword>
<reference evidence="2 3" key="1">
    <citation type="submission" date="2016-10" db="EMBL/GenBank/DDBJ databases">
        <authorList>
            <person name="de Groot N.N."/>
        </authorList>
    </citation>
    <scope>NUCLEOTIDE SEQUENCE [LARGE SCALE GENOMIC DNA]</scope>
    <source>
        <strain evidence="2 3">CGMCC 1.10238</strain>
    </source>
</reference>
<evidence type="ECO:0000313" key="4">
    <source>
        <dbReference type="Proteomes" id="UP000683429"/>
    </source>
</evidence>
<name>A0A1H8H8Q1_9BACL</name>
<proteinExistence type="predicted"/>
<dbReference type="Proteomes" id="UP000683429">
    <property type="component" value="Chromosome"/>
</dbReference>
<dbReference type="STRING" id="1333845.SAMN04487895_101773"/>
<dbReference type="EMBL" id="CP076607">
    <property type="protein sequence ID" value="QWU14463.1"/>
    <property type="molecule type" value="Genomic_DNA"/>
</dbReference>
<dbReference type="RefSeq" id="WP_036588541.1">
    <property type="nucleotide sequence ID" value="NZ_CP076607.1"/>
</dbReference>
<dbReference type="EMBL" id="FODH01000001">
    <property type="protein sequence ID" value="SEN51908.1"/>
    <property type="molecule type" value="Genomic_DNA"/>
</dbReference>
<organism evidence="2 3">
    <name type="scientific">Paenibacillus sophorae</name>
    <dbReference type="NCBI Taxonomy" id="1333845"/>
    <lineage>
        <taxon>Bacteria</taxon>
        <taxon>Bacillati</taxon>
        <taxon>Bacillota</taxon>
        <taxon>Bacilli</taxon>
        <taxon>Bacillales</taxon>
        <taxon>Paenibacillaceae</taxon>
        <taxon>Paenibacillus</taxon>
    </lineage>
</organism>
<gene>
    <name evidence="1" type="ORF">KP014_21380</name>
    <name evidence="2" type="ORF">SAMN04487895_101773</name>
</gene>
<dbReference type="OrthoDB" id="2651205at2"/>
<evidence type="ECO:0000313" key="1">
    <source>
        <dbReference type="EMBL" id="QWU14463.1"/>
    </source>
</evidence>
<dbReference type="Proteomes" id="UP000198809">
    <property type="component" value="Unassembled WGS sequence"/>
</dbReference>
<evidence type="ECO:0000313" key="2">
    <source>
        <dbReference type="EMBL" id="SEN51908.1"/>
    </source>
</evidence>
<reference evidence="1 4" key="2">
    <citation type="submission" date="2021-06" db="EMBL/GenBank/DDBJ databases">
        <title>Whole genome sequence of Paenibacillus sophorae DSM23020 for comparative genomics.</title>
        <authorList>
            <person name="Kim M.-J."/>
            <person name="Lee G."/>
            <person name="Shin J.-H."/>
        </authorList>
    </citation>
    <scope>NUCLEOTIDE SEQUENCE [LARGE SCALE GENOMIC DNA]</scope>
    <source>
        <strain evidence="1 4">DSM 23020</strain>
    </source>
</reference>